<keyword evidence="1" id="KW-0812">Transmembrane</keyword>
<keyword evidence="5" id="KW-1185">Reference proteome</keyword>
<protein>
    <recommendedName>
        <fullName evidence="3">Fatty acid hydroxylase domain-containing protein</fullName>
    </recommendedName>
</protein>
<dbReference type="InterPro" id="IPR006694">
    <property type="entry name" value="Fatty_acid_hydroxylase"/>
</dbReference>
<dbReference type="Pfam" id="PF04116">
    <property type="entry name" value="FA_hydroxylase"/>
    <property type="match status" value="1"/>
</dbReference>
<reference evidence="4 5" key="1">
    <citation type="submission" date="2024-10" db="EMBL/GenBank/DDBJ databases">
        <title>Updated reference genomes for cyclostephanoid diatoms.</title>
        <authorList>
            <person name="Roberts W.R."/>
            <person name="Alverson A.J."/>
        </authorList>
    </citation>
    <scope>NUCLEOTIDE SEQUENCE [LARGE SCALE GENOMIC DNA]</scope>
    <source>
        <strain evidence="4 5">AJA010-31</strain>
    </source>
</reference>
<evidence type="ECO:0000313" key="5">
    <source>
        <dbReference type="Proteomes" id="UP001530400"/>
    </source>
</evidence>
<dbReference type="EMBL" id="JALLPJ020000144">
    <property type="protein sequence ID" value="KAL3801160.1"/>
    <property type="molecule type" value="Genomic_DNA"/>
</dbReference>
<dbReference type="AlphaFoldDB" id="A0ABD3QLB1"/>
<gene>
    <name evidence="4" type="ORF">ACHAWO_002731</name>
</gene>
<evidence type="ECO:0000256" key="2">
    <source>
        <dbReference type="SAM" id="SignalP"/>
    </source>
</evidence>
<feature type="domain" description="Fatty acid hydroxylase" evidence="3">
    <location>
        <begin position="129"/>
        <end position="280"/>
    </location>
</feature>
<evidence type="ECO:0000259" key="3">
    <source>
        <dbReference type="Pfam" id="PF04116"/>
    </source>
</evidence>
<keyword evidence="1" id="KW-0472">Membrane</keyword>
<evidence type="ECO:0000313" key="4">
    <source>
        <dbReference type="EMBL" id="KAL3801160.1"/>
    </source>
</evidence>
<keyword evidence="2" id="KW-0732">Signal</keyword>
<name>A0ABD3QLB1_9STRA</name>
<sequence>MSKMFYLLVFGGATSIPVLAFQIHPLQSVRHGAVGTTFADLEGRALHAPKQRLSTRCYSAVDSGHNNKLMAMFAAYATNEAVPSTWNKAVHRFFLGDVGPPLVVISIAGFVYARLQLSAPLSLTDATIFLATIMIWWVQEYFFHRVLLHSPFDWIGKSIHKGHHEKDYFHVSIDPPALLLGWLFTAHLTLKSFMPWHLCLTATIGYAIAGLFYEWSHYIVHTRVRVPAINNDDSSLVGLVSSAAAKLFSQMRDNHVRHHRIDDSYWFAFSISSMDDAFGTNPDIKSLKRGIMKDDM</sequence>
<proteinExistence type="predicted"/>
<feature type="transmembrane region" description="Helical" evidence="1">
    <location>
        <begin position="93"/>
        <end position="113"/>
    </location>
</feature>
<feature type="signal peptide" evidence="2">
    <location>
        <begin position="1"/>
        <end position="20"/>
    </location>
</feature>
<keyword evidence="1" id="KW-1133">Transmembrane helix</keyword>
<dbReference type="Proteomes" id="UP001530400">
    <property type="component" value="Unassembled WGS sequence"/>
</dbReference>
<organism evidence="4 5">
    <name type="scientific">Cyclotella atomus</name>
    <dbReference type="NCBI Taxonomy" id="382360"/>
    <lineage>
        <taxon>Eukaryota</taxon>
        <taxon>Sar</taxon>
        <taxon>Stramenopiles</taxon>
        <taxon>Ochrophyta</taxon>
        <taxon>Bacillariophyta</taxon>
        <taxon>Coscinodiscophyceae</taxon>
        <taxon>Thalassiosirophycidae</taxon>
        <taxon>Stephanodiscales</taxon>
        <taxon>Stephanodiscaceae</taxon>
        <taxon>Cyclotella</taxon>
    </lineage>
</organism>
<evidence type="ECO:0000256" key="1">
    <source>
        <dbReference type="SAM" id="Phobius"/>
    </source>
</evidence>
<comment type="caution">
    <text evidence="4">The sequence shown here is derived from an EMBL/GenBank/DDBJ whole genome shotgun (WGS) entry which is preliminary data.</text>
</comment>
<feature type="transmembrane region" description="Helical" evidence="1">
    <location>
        <begin position="120"/>
        <end position="138"/>
    </location>
</feature>
<feature type="transmembrane region" description="Helical" evidence="1">
    <location>
        <begin position="193"/>
        <end position="213"/>
    </location>
</feature>
<feature type="chain" id="PRO_5044770481" description="Fatty acid hydroxylase domain-containing protein" evidence="2">
    <location>
        <begin position="21"/>
        <end position="296"/>
    </location>
</feature>
<accession>A0ABD3QLB1</accession>